<evidence type="ECO:0000259" key="8">
    <source>
        <dbReference type="Pfam" id="PF14416"/>
    </source>
</evidence>
<dbReference type="InterPro" id="IPR026057">
    <property type="entry name" value="TBL_C"/>
</dbReference>
<comment type="similarity">
    <text evidence="2">Belongs to the PC-esterase family. TBL subfamily.</text>
</comment>
<evidence type="ECO:0000256" key="3">
    <source>
        <dbReference type="ARBA" id="ARBA00022692"/>
    </source>
</evidence>
<dbReference type="PANTHER" id="PTHR32285">
    <property type="entry name" value="PROTEIN TRICHOME BIREFRINGENCE-LIKE 9-RELATED"/>
    <property type="match status" value="1"/>
</dbReference>
<name>A0A834YYI9_TETSI</name>
<feature type="domain" description="Trichome birefringence-like C-terminal" evidence="7">
    <location>
        <begin position="248"/>
        <end position="511"/>
    </location>
</feature>
<dbReference type="OrthoDB" id="630188at2759"/>
<organism evidence="9 10">
    <name type="scientific">Tetracentron sinense</name>
    <name type="common">Spur-leaf</name>
    <dbReference type="NCBI Taxonomy" id="13715"/>
    <lineage>
        <taxon>Eukaryota</taxon>
        <taxon>Viridiplantae</taxon>
        <taxon>Streptophyta</taxon>
        <taxon>Embryophyta</taxon>
        <taxon>Tracheophyta</taxon>
        <taxon>Spermatophyta</taxon>
        <taxon>Magnoliopsida</taxon>
        <taxon>Trochodendrales</taxon>
        <taxon>Trochodendraceae</taxon>
        <taxon>Tetracentron</taxon>
    </lineage>
</organism>
<dbReference type="PANTHER" id="PTHR32285:SF36">
    <property type="entry name" value="PROTEIN TRICHOME BIREFRINGENCE-LIKE 38"/>
    <property type="match status" value="1"/>
</dbReference>
<evidence type="ECO:0000256" key="4">
    <source>
        <dbReference type="ARBA" id="ARBA00022968"/>
    </source>
</evidence>
<feature type="domain" description="Trichome birefringence-like C-terminal" evidence="7">
    <location>
        <begin position="98"/>
        <end position="188"/>
    </location>
</feature>
<dbReference type="InterPro" id="IPR025846">
    <property type="entry name" value="TBL_N"/>
</dbReference>
<keyword evidence="3" id="KW-0812">Transmembrane</keyword>
<dbReference type="GO" id="GO:0005794">
    <property type="term" value="C:Golgi apparatus"/>
    <property type="evidence" value="ECO:0007669"/>
    <property type="project" value="TreeGrafter"/>
</dbReference>
<feature type="domain" description="Trichome birefringence-like N-terminal" evidence="8">
    <location>
        <begin position="195"/>
        <end position="247"/>
    </location>
</feature>
<evidence type="ECO:0000256" key="1">
    <source>
        <dbReference type="ARBA" id="ARBA00004167"/>
    </source>
</evidence>
<sequence length="576" mass="65836">MFWALQVLPHNLLEYANCGIEFLSGKGAGPSIPGSETVCEEVVLQDYGLSVMLFHSVYLVDVEKEKNGRILKLDSIKNGNTWKHADILIFNTWHWCGMEWNEPGVKNCSKEKLPLIGSTYPSGLPPAANVVKEVLSNMLKPVYLLDVTTLSQLRKDAHPSTYNGLKGMDCTHWCIAGLPDTWNQLLLKDGKAKRNCNIFQGSWVFDDSYPLYNSSTCPFIRKEFDCPKYGRLDLAYLKFRWQPKDCNLPRFDGKDFLRRFKGKKIMFIGDSLSLNHWQSLTCLLYAAVPQANITREANDTMSTMTFQDYELSVILFHSVYLVDVEKEKMGQILKLDSIKNGNTWKQADILIFNTWLWWYRSGIKQPWDYVQEGNTIQKDMDRMVAFRKGLVTWARWVDSDVDPTKTKIFFQGISPSHYHGKEWNEQGVKNCAGETQPLRGSTYPSGLPPATTVVEEVLSNMTKPVYLLNVTTLSQLRKDAHPSTYNGLKGLDCTHWCIAGLPDTWNQLLYQIVFVSENPYEMNWLWLMEEARPRMTVDRYPVVDLGLLESATETPGRICITVEAKLFPGRSLLSIP</sequence>
<dbReference type="AlphaFoldDB" id="A0A834YYI9"/>
<comment type="caution">
    <text evidence="9">The sequence shown here is derived from an EMBL/GenBank/DDBJ whole genome shotgun (WGS) entry which is preliminary data.</text>
</comment>
<evidence type="ECO:0000259" key="7">
    <source>
        <dbReference type="Pfam" id="PF13839"/>
    </source>
</evidence>
<comment type="subcellular location">
    <subcellularLocation>
        <location evidence="1">Membrane</location>
        <topology evidence="1">Single-pass membrane protein</topology>
    </subcellularLocation>
</comment>
<proteinExistence type="inferred from homology"/>
<accession>A0A834YYI9</accession>
<dbReference type="Pfam" id="PF14416">
    <property type="entry name" value="PMR5N"/>
    <property type="match status" value="1"/>
</dbReference>
<keyword evidence="6" id="KW-0472">Membrane</keyword>
<keyword evidence="10" id="KW-1185">Reference proteome</keyword>
<dbReference type="GO" id="GO:0016413">
    <property type="term" value="F:O-acetyltransferase activity"/>
    <property type="evidence" value="ECO:0007669"/>
    <property type="project" value="InterPro"/>
</dbReference>
<keyword evidence="5" id="KW-1133">Transmembrane helix</keyword>
<gene>
    <name evidence="9" type="ORF">HHK36_017231</name>
</gene>
<evidence type="ECO:0000256" key="6">
    <source>
        <dbReference type="ARBA" id="ARBA00023136"/>
    </source>
</evidence>
<dbReference type="InterPro" id="IPR029962">
    <property type="entry name" value="TBL"/>
</dbReference>
<protein>
    <recommendedName>
        <fullName evidence="11">Trichome birefringence-like N-terminal domain-containing protein</fullName>
    </recommendedName>
</protein>
<dbReference type="Pfam" id="PF13839">
    <property type="entry name" value="PC-Esterase"/>
    <property type="match status" value="3"/>
</dbReference>
<feature type="domain" description="Trichome birefringence-like C-terminal" evidence="7">
    <location>
        <begin position="41"/>
        <end position="95"/>
    </location>
</feature>
<keyword evidence="4" id="KW-0735">Signal-anchor</keyword>
<dbReference type="Proteomes" id="UP000655225">
    <property type="component" value="Unassembled WGS sequence"/>
</dbReference>
<evidence type="ECO:0000256" key="5">
    <source>
        <dbReference type="ARBA" id="ARBA00022989"/>
    </source>
</evidence>
<dbReference type="EMBL" id="JABCRI010000011">
    <property type="protein sequence ID" value="KAF8398304.1"/>
    <property type="molecule type" value="Genomic_DNA"/>
</dbReference>
<evidence type="ECO:0000256" key="2">
    <source>
        <dbReference type="ARBA" id="ARBA00007727"/>
    </source>
</evidence>
<dbReference type="GO" id="GO:0016020">
    <property type="term" value="C:membrane"/>
    <property type="evidence" value="ECO:0007669"/>
    <property type="project" value="UniProtKB-SubCell"/>
</dbReference>
<reference evidence="9 10" key="1">
    <citation type="submission" date="2020-04" db="EMBL/GenBank/DDBJ databases">
        <title>Plant Genome Project.</title>
        <authorList>
            <person name="Zhang R.-G."/>
        </authorList>
    </citation>
    <scope>NUCLEOTIDE SEQUENCE [LARGE SCALE GENOMIC DNA]</scope>
    <source>
        <strain evidence="9">YNK0</strain>
        <tissue evidence="9">Leaf</tissue>
    </source>
</reference>
<evidence type="ECO:0000313" key="10">
    <source>
        <dbReference type="Proteomes" id="UP000655225"/>
    </source>
</evidence>
<evidence type="ECO:0000313" key="9">
    <source>
        <dbReference type="EMBL" id="KAF8398304.1"/>
    </source>
</evidence>
<evidence type="ECO:0008006" key="11">
    <source>
        <dbReference type="Google" id="ProtNLM"/>
    </source>
</evidence>